<evidence type="ECO:0000256" key="3">
    <source>
        <dbReference type="ARBA" id="ARBA00022692"/>
    </source>
</evidence>
<dbReference type="eggNOG" id="COG1280">
    <property type="taxonomic scope" value="Bacteria"/>
</dbReference>
<dbReference type="HOGENOM" id="CLU_079569_3_0_6"/>
<evidence type="ECO:0000256" key="1">
    <source>
        <dbReference type="ARBA" id="ARBA00004651"/>
    </source>
</evidence>
<gene>
    <name evidence="8" type="ORF">OOA_06086</name>
</gene>
<dbReference type="RefSeq" id="WP_008911249.1">
    <property type="nucleotide sequence ID" value="NZ_KB233222.1"/>
</dbReference>
<keyword evidence="9" id="KW-1185">Reference proteome</keyword>
<organism evidence="8 9">
    <name type="scientific">Providencia burhodogranariea DSM 19968</name>
    <dbReference type="NCBI Taxonomy" id="1141662"/>
    <lineage>
        <taxon>Bacteria</taxon>
        <taxon>Pseudomonadati</taxon>
        <taxon>Pseudomonadota</taxon>
        <taxon>Gammaproteobacteria</taxon>
        <taxon>Enterobacterales</taxon>
        <taxon>Morganellaceae</taxon>
        <taxon>Providencia</taxon>
    </lineage>
</organism>
<dbReference type="STRING" id="1141662.OOA_06086"/>
<keyword evidence="2" id="KW-1003">Cell membrane</keyword>
<keyword evidence="4" id="KW-0813">Transport</keyword>
<feature type="transmembrane region" description="Helical" evidence="7">
    <location>
        <begin position="112"/>
        <end position="135"/>
    </location>
</feature>
<keyword evidence="3 7" id="KW-0812">Transmembrane</keyword>
<proteinExistence type="predicted"/>
<dbReference type="PATRIC" id="fig|1141662.3.peg.1234"/>
<dbReference type="InterPro" id="IPR001123">
    <property type="entry name" value="LeuE-type"/>
</dbReference>
<sequence length="199" mass="21422">MDILGFTLTLLPIVISPGASFAIALNSTLNKGFRGLVVPIVGTGLGILTHGLLVGIGLTKIIVSSPWIFNLISILGFIYLIYLSIMLIYSGLTTSKQALNAKVKSVTITDAYLANLLNPKAIILYLVVVSNFAGINPTLLDFLFLSTIHIVLMSLWLIFSCGLLVITSTKIDVVKLKTVINIGGGVLLLLMTLYSHFCR</sequence>
<name>K8WQX6_9GAMM</name>
<dbReference type="PANTHER" id="PTHR30086:SF20">
    <property type="entry name" value="ARGININE EXPORTER PROTEIN ARGO-RELATED"/>
    <property type="match status" value="1"/>
</dbReference>
<keyword evidence="6 7" id="KW-0472">Membrane</keyword>
<protein>
    <submittedName>
        <fullName evidence="8">Efflux protein RhtB</fullName>
    </submittedName>
</protein>
<evidence type="ECO:0000256" key="7">
    <source>
        <dbReference type="SAM" id="Phobius"/>
    </source>
</evidence>
<evidence type="ECO:0000256" key="6">
    <source>
        <dbReference type="ARBA" id="ARBA00023136"/>
    </source>
</evidence>
<evidence type="ECO:0000313" key="8">
    <source>
        <dbReference type="EMBL" id="EKT63023.1"/>
    </source>
</evidence>
<evidence type="ECO:0000256" key="4">
    <source>
        <dbReference type="ARBA" id="ARBA00022970"/>
    </source>
</evidence>
<dbReference type="AlphaFoldDB" id="K8WQX6"/>
<dbReference type="EMBL" id="AKKL01000016">
    <property type="protein sequence ID" value="EKT63023.1"/>
    <property type="molecule type" value="Genomic_DNA"/>
</dbReference>
<comment type="subcellular location">
    <subcellularLocation>
        <location evidence="1">Cell membrane</location>
        <topology evidence="1">Multi-pass membrane protein</topology>
    </subcellularLocation>
</comment>
<dbReference type="Proteomes" id="UP000009336">
    <property type="component" value="Unassembled WGS sequence"/>
</dbReference>
<dbReference type="OrthoDB" id="9814990at2"/>
<dbReference type="Pfam" id="PF01810">
    <property type="entry name" value="LysE"/>
    <property type="match status" value="1"/>
</dbReference>
<reference evidence="8 9" key="1">
    <citation type="journal article" date="2012" name="BMC Genomics">
        <title>Comparative genomics of bacteria in the genus Providencia isolated from wild Drosophila melanogaster.</title>
        <authorList>
            <person name="Galac M.R."/>
            <person name="Lazzaro B.P."/>
        </authorList>
    </citation>
    <scope>NUCLEOTIDE SEQUENCE [LARGE SCALE GENOMIC DNA]</scope>
    <source>
        <strain evidence="8 9">DSM 19968</strain>
    </source>
</reference>
<keyword evidence="5 7" id="KW-1133">Transmembrane helix</keyword>
<feature type="transmembrane region" description="Helical" evidence="7">
    <location>
        <begin position="32"/>
        <end position="56"/>
    </location>
</feature>
<evidence type="ECO:0000313" key="9">
    <source>
        <dbReference type="Proteomes" id="UP000009336"/>
    </source>
</evidence>
<accession>K8WQX6</accession>
<evidence type="ECO:0000256" key="5">
    <source>
        <dbReference type="ARBA" id="ARBA00022989"/>
    </source>
</evidence>
<dbReference type="GO" id="GO:0015171">
    <property type="term" value="F:amino acid transmembrane transporter activity"/>
    <property type="evidence" value="ECO:0007669"/>
    <property type="project" value="TreeGrafter"/>
</dbReference>
<keyword evidence="4" id="KW-0029">Amino-acid transport</keyword>
<feature type="transmembrane region" description="Helical" evidence="7">
    <location>
        <begin position="142"/>
        <end position="166"/>
    </location>
</feature>
<feature type="transmembrane region" description="Helical" evidence="7">
    <location>
        <begin position="68"/>
        <end position="92"/>
    </location>
</feature>
<evidence type="ECO:0000256" key="2">
    <source>
        <dbReference type="ARBA" id="ARBA00022475"/>
    </source>
</evidence>
<dbReference type="PANTHER" id="PTHR30086">
    <property type="entry name" value="ARGININE EXPORTER PROTEIN ARGO"/>
    <property type="match status" value="1"/>
</dbReference>
<comment type="caution">
    <text evidence="8">The sequence shown here is derived from an EMBL/GenBank/DDBJ whole genome shotgun (WGS) entry which is preliminary data.</text>
</comment>
<feature type="transmembrane region" description="Helical" evidence="7">
    <location>
        <begin position="178"/>
        <end position="197"/>
    </location>
</feature>
<dbReference type="GO" id="GO:0005886">
    <property type="term" value="C:plasma membrane"/>
    <property type="evidence" value="ECO:0007669"/>
    <property type="project" value="UniProtKB-SubCell"/>
</dbReference>